<keyword evidence="11" id="KW-0539">Nucleus</keyword>
<comment type="pathway">
    <text evidence="1 11">Purine metabolism; AMP biosynthesis via salvage pathway; AMP from adenosine: step 1/1.</text>
</comment>
<dbReference type="Gene3D" id="3.40.1190.20">
    <property type="match status" value="1"/>
</dbReference>
<sequence length="346" mass="38253">MEGDTIKENLLIGMGNPLLDISAVVDKAFLEKYELLENDAILADEKHKNLFKELTEQYQVSYIAGGSVQNTLRVAQWLLGKCNVTTFFGCVGKDKYSEILYENASNAGVNVRYQYNETTPTGTCAVLITDHNRSLVTTLDSANCFTTDHLKDPVNMNFIETAQFYYVSGFFLTVNPAAQMEMAKVALAKNRPFMMNLSAPFICQLFSQAFQDAMPYIDVLFGNESEAETFATSLNLGTKNLEEIALKLSALPKQNQDRKRIVIITQGVDPIIVASDGKITKYPVKKLPEEKIVDTNGAGDAFAGGFLSQYILGRTLEVCINCGVWAATEIIQRNGCTFEGLPNFSC</sequence>
<keyword evidence="9 11" id="KW-0460">Magnesium</keyword>
<reference evidence="13" key="1">
    <citation type="submission" date="2022-01" db="EMBL/GenBank/DDBJ databases">
        <authorList>
            <person name="King R."/>
        </authorList>
    </citation>
    <scope>NUCLEOTIDE SEQUENCE</scope>
</reference>
<dbReference type="GO" id="GO:0006169">
    <property type="term" value="P:adenosine salvage"/>
    <property type="evidence" value="ECO:0007669"/>
    <property type="project" value="UniProtKB-ARBA"/>
</dbReference>
<evidence type="ECO:0000256" key="4">
    <source>
        <dbReference type="ARBA" id="ARBA00022679"/>
    </source>
</evidence>
<evidence type="ECO:0000256" key="10">
    <source>
        <dbReference type="PIRSR" id="PIRSR601805-1"/>
    </source>
</evidence>
<dbReference type="FunFam" id="3.40.1190.20:FF:000006">
    <property type="entry name" value="Adenosine kinase 2"/>
    <property type="match status" value="1"/>
</dbReference>
<comment type="catalytic activity">
    <reaction evidence="11">
        <text>adenosine + ATP = AMP + ADP + H(+)</text>
        <dbReference type="Rhea" id="RHEA:20824"/>
        <dbReference type="ChEBI" id="CHEBI:15378"/>
        <dbReference type="ChEBI" id="CHEBI:16335"/>
        <dbReference type="ChEBI" id="CHEBI:30616"/>
        <dbReference type="ChEBI" id="CHEBI:456215"/>
        <dbReference type="ChEBI" id="CHEBI:456216"/>
        <dbReference type="EC" id="2.7.1.20"/>
    </reaction>
</comment>
<dbReference type="Gene3D" id="3.30.1110.10">
    <property type="match status" value="1"/>
</dbReference>
<keyword evidence="6 11" id="KW-0547">Nucleotide-binding</keyword>
<gene>
    <name evidence="13" type="ORF">PSYICH_LOCUS13323</name>
</gene>
<dbReference type="GO" id="GO:0044209">
    <property type="term" value="P:AMP salvage"/>
    <property type="evidence" value="ECO:0007669"/>
    <property type="project" value="UniProtKB-UniRule"/>
</dbReference>
<comment type="cofactor">
    <cofactor evidence="11">
        <name>Mg(2+)</name>
        <dbReference type="ChEBI" id="CHEBI:18420"/>
    </cofactor>
    <text evidence="11">Binds 3 Mg(2+) ions per subunit.</text>
</comment>
<proteinExistence type="inferred from homology"/>
<dbReference type="AlphaFoldDB" id="A0A9P0GJP3"/>
<evidence type="ECO:0000256" key="2">
    <source>
        <dbReference type="ARBA" id="ARBA00010688"/>
    </source>
</evidence>
<dbReference type="PANTHER" id="PTHR45769">
    <property type="entry name" value="ADENOSINE KINASE"/>
    <property type="match status" value="1"/>
</dbReference>
<organism evidence="13 14">
    <name type="scientific">Psylliodes chrysocephalus</name>
    <dbReference type="NCBI Taxonomy" id="3402493"/>
    <lineage>
        <taxon>Eukaryota</taxon>
        <taxon>Metazoa</taxon>
        <taxon>Ecdysozoa</taxon>
        <taxon>Arthropoda</taxon>
        <taxon>Hexapoda</taxon>
        <taxon>Insecta</taxon>
        <taxon>Pterygota</taxon>
        <taxon>Neoptera</taxon>
        <taxon>Endopterygota</taxon>
        <taxon>Coleoptera</taxon>
        <taxon>Polyphaga</taxon>
        <taxon>Cucujiformia</taxon>
        <taxon>Chrysomeloidea</taxon>
        <taxon>Chrysomelidae</taxon>
        <taxon>Galerucinae</taxon>
        <taxon>Alticini</taxon>
        <taxon>Psylliodes</taxon>
    </lineage>
</organism>
<dbReference type="CDD" id="cd01168">
    <property type="entry name" value="adenosine_kinase"/>
    <property type="match status" value="1"/>
</dbReference>
<evidence type="ECO:0000256" key="1">
    <source>
        <dbReference type="ARBA" id="ARBA00004801"/>
    </source>
</evidence>
<dbReference type="GO" id="GO:0005524">
    <property type="term" value="F:ATP binding"/>
    <property type="evidence" value="ECO:0007669"/>
    <property type="project" value="UniProtKB-UniRule"/>
</dbReference>
<evidence type="ECO:0000256" key="6">
    <source>
        <dbReference type="ARBA" id="ARBA00022741"/>
    </source>
</evidence>
<keyword evidence="5 11" id="KW-0660">Purine salvage</keyword>
<dbReference type="FunFam" id="3.30.1110.10:FF:000001">
    <property type="entry name" value="Adenosine kinase a"/>
    <property type="match status" value="1"/>
</dbReference>
<keyword evidence="7 11" id="KW-0418">Kinase</keyword>
<evidence type="ECO:0000256" key="7">
    <source>
        <dbReference type="ARBA" id="ARBA00022777"/>
    </source>
</evidence>
<feature type="domain" description="Carbohydrate kinase PfkB" evidence="12">
    <location>
        <begin position="29"/>
        <end position="338"/>
    </location>
</feature>
<dbReference type="Proteomes" id="UP001153636">
    <property type="component" value="Chromosome 7"/>
</dbReference>
<dbReference type="GO" id="GO:0004001">
    <property type="term" value="F:adenosine kinase activity"/>
    <property type="evidence" value="ECO:0007669"/>
    <property type="project" value="UniProtKB-UniRule"/>
</dbReference>
<dbReference type="InterPro" id="IPR029056">
    <property type="entry name" value="Ribokinase-like"/>
</dbReference>
<evidence type="ECO:0000313" key="13">
    <source>
        <dbReference type="EMBL" id="CAH1113422.1"/>
    </source>
</evidence>
<accession>A0A9P0GJP3</accession>
<dbReference type="GO" id="GO:0005829">
    <property type="term" value="C:cytosol"/>
    <property type="evidence" value="ECO:0007669"/>
    <property type="project" value="TreeGrafter"/>
</dbReference>
<keyword evidence="14" id="KW-1185">Reference proteome</keyword>
<comment type="similarity">
    <text evidence="2 11">Belongs to the carbohydrate kinase PfkB family.</text>
</comment>
<dbReference type="Pfam" id="PF00294">
    <property type="entry name" value="PfkB"/>
    <property type="match status" value="1"/>
</dbReference>
<comment type="subcellular location">
    <subcellularLocation>
        <location evidence="11">Nucleus</location>
    </subcellularLocation>
</comment>
<dbReference type="PANTHER" id="PTHR45769:SF3">
    <property type="entry name" value="ADENOSINE KINASE"/>
    <property type="match status" value="1"/>
</dbReference>
<dbReference type="SUPFAM" id="SSF53613">
    <property type="entry name" value="Ribokinase-like"/>
    <property type="match status" value="1"/>
</dbReference>
<dbReference type="PROSITE" id="PS00584">
    <property type="entry name" value="PFKB_KINASES_2"/>
    <property type="match status" value="1"/>
</dbReference>
<evidence type="ECO:0000259" key="12">
    <source>
        <dbReference type="Pfam" id="PF00294"/>
    </source>
</evidence>
<dbReference type="OrthoDB" id="432447at2759"/>
<keyword evidence="4 11" id="KW-0808">Transferase</keyword>
<dbReference type="InterPro" id="IPR011611">
    <property type="entry name" value="PfkB_dom"/>
</dbReference>
<protein>
    <recommendedName>
        <fullName evidence="3 11">Adenosine kinase</fullName>
        <shortName evidence="11">AK</shortName>
        <ecNumber evidence="3 11">2.7.1.20</ecNumber>
    </recommendedName>
    <alternativeName>
        <fullName evidence="11">Adenosine 5'-phosphotransferase</fullName>
    </alternativeName>
</protein>
<evidence type="ECO:0000256" key="3">
    <source>
        <dbReference type="ARBA" id="ARBA00012119"/>
    </source>
</evidence>
<evidence type="ECO:0000256" key="9">
    <source>
        <dbReference type="ARBA" id="ARBA00022842"/>
    </source>
</evidence>
<evidence type="ECO:0000256" key="11">
    <source>
        <dbReference type="RuleBase" id="RU368116"/>
    </source>
</evidence>
<dbReference type="GO" id="GO:0005634">
    <property type="term" value="C:nucleus"/>
    <property type="evidence" value="ECO:0007669"/>
    <property type="project" value="UniProtKB-SubCell"/>
</dbReference>
<dbReference type="EC" id="2.7.1.20" evidence="3 11"/>
<dbReference type="PRINTS" id="PR00989">
    <property type="entry name" value="ADENOKINASE"/>
</dbReference>
<keyword evidence="8 11" id="KW-0067">ATP-binding</keyword>
<evidence type="ECO:0000256" key="5">
    <source>
        <dbReference type="ARBA" id="ARBA00022726"/>
    </source>
</evidence>
<comment type="function">
    <text evidence="11">ATP dependent phosphorylation of adenosine and other related nucleoside analogs to monophosphate derivatives.</text>
</comment>
<evidence type="ECO:0000313" key="14">
    <source>
        <dbReference type="Proteomes" id="UP001153636"/>
    </source>
</evidence>
<comment type="subunit">
    <text evidence="11">Monomer.</text>
</comment>
<dbReference type="InterPro" id="IPR002173">
    <property type="entry name" value="Carboh/pur_kinase_PfkB_CS"/>
</dbReference>
<dbReference type="InterPro" id="IPR001805">
    <property type="entry name" value="Adenokinase"/>
</dbReference>
<dbReference type="EMBL" id="OV651819">
    <property type="protein sequence ID" value="CAH1113422.1"/>
    <property type="molecule type" value="Genomic_DNA"/>
</dbReference>
<name>A0A9P0GJP3_9CUCU</name>
<dbReference type="GO" id="GO:0006144">
    <property type="term" value="P:purine nucleobase metabolic process"/>
    <property type="evidence" value="ECO:0007669"/>
    <property type="project" value="TreeGrafter"/>
</dbReference>
<evidence type="ECO:0000256" key="8">
    <source>
        <dbReference type="ARBA" id="ARBA00022840"/>
    </source>
</evidence>
<feature type="active site" description="Proton acceptor" evidence="10">
    <location>
        <position position="300"/>
    </location>
</feature>